<dbReference type="PATRIC" id="fig|1232683.4.peg.310"/>
<dbReference type="AlphaFoldDB" id="A0A081G3K3"/>
<reference evidence="1 2" key="1">
    <citation type="submission" date="2014-04" db="EMBL/GenBank/DDBJ databases">
        <title>Marinobacterium kochiensis sp. nov., isolated from sediment sample collected from Kochi backwaters in Kerala, India.</title>
        <authorList>
            <person name="Singh A."/>
            <person name="Pinnaka A.K."/>
        </authorList>
    </citation>
    <scope>NUCLEOTIDE SEQUENCE [LARGE SCALE GENOMIC DNA]</scope>
    <source>
        <strain evidence="1 2">AK27</strain>
    </source>
</reference>
<keyword evidence="2" id="KW-1185">Reference proteome</keyword>
<dbReference type="Pfam" id="PF06099">
    <property type="entry name" value="Phenol_hyd_sub"/>
    <property type="match status" value="1"/>
</dbReference>
<dbReference type="Proteomes" id="UP000028252">
    <property type="component" value="Unassembled WGS sequence"/>
</dbReference>
<dbReference type="InterPro" id="IPR010353">
    <property type="entry name" value="DmpK"/>
</dbReference>
<dbReference type="OrthoDB" id="8564678at2"/>
<name>A0A081G3K3_9GAMM</name>
<dbReference type="RefSeq" id="WP_051692309.1">
    <property type="nucleotide sequence ID" value="NZ_JMQN01000011.1"/>
</dbReference>
<accession>A0A081G3K3</accession>
<sequence length="101" mass="11593">MSRPTLRPVNGNAPQRDAFDPRIKYIRVRSEPDARFVEFDFAIGDPSLFVELVLPHGAFKKFCEINAVVHMTLEQIAAVDSEMQKWRYGEETLMATNHART</sequence>
<dbReference type="eggNOG" id="ENOG50333VN">
    <property type="taxonomic scope" value="Bacteria"/>
</dbReference>
<dbReference type="STRING" id="1232683.ADIMK_0315"/>
<dbReference type="EMBL" id="JMQN01000011">
    <property type="protein sequence ID" value="KEA65358.1"/>
    <property type="molecule type" value="Genomic_DNA"/>
</dbReference>
<evidence type="ECO:0000313" key="1">
    <source>
        <dbReference type="EMBL" id="KEA65358.1"/>
    </source>
</evidence>
<gene>
    <name evidence="1" type="ORF">ADIMK_0315</name>
</gene>
<evidence type="ECO:0000313" key="2">
    <source>
        <dbReference type="Proteomes" id="UP000028252"/>
    </source>
</evidence>
<comment type="caution">
    <text evidence="1">The sequence shown here is derived from an EMBL/GenBank/DDBJ whole genome shotgun (WGS) entry which is preliminary data.</text>
</comment>
<protein>
    <submittedName>
        <fullName evidence="1">Phenol hydroxylase, assembly protein DmpK</fullName>
    </submittedName>
</protein>
<organism evidence="1 2">
    <name type="scientific">Marinobacterium lacunae</name>
    <dbReference type="NCBI Taxonomy" id="1232683"/>
    <lineage>
        <taxon>Bacteria</taxon>
        <taxon>Pseudomonadati</taxon>
        <taxon>Pseudomonadota</taxon>
        <taxon>Gammaproteobacteria</taxon>
        <taxon>Oceanospirillales</taxon>
        <taxon>Oceanospirillaceae</taxon>
        <taxon>Marinobacterium</taxon>
    </lineage>
</organism>
<proteinExistence type="predicted"/>